<comment type="caution">
    <text evidence="2">The sequence shown here is derived from an EMBL/GenBank/DDBJ whole genome shotgun (WGS) entry which is preliminary data.</text>
</comment>
<feature type="region of interest" description="Disordered" evidence="1">
    <location>
        <begin position="412"/>
        <end position="440"/>
    </location>
</feature>
<evidence type="ECO:0000256" key="1">
    <source>
        <dbReference type="SAM" id="MobiDB-lite"/>
    </source>
</evidence>
<dbReference type="OMA" id="QEEHAYR"/>
<reference evidence="2 3" key="2">
    <citation type="journal article" date="2012" name="Open Biol.">
        <title>Characteristics of nucleosomes and linker DNA regions on the genome of the basidiomycete Mixia osmundae revealed by mono- and dinucleosome mapping.</title>
        <authorList>
            <person name="Nishida H."/>
            <person name="Kondo S."/>
            <person name="Matsumoto T."/>
            <person name="Suzuki Y."/>
            <person name="Yoshikawa H."/>
            <person name="Taylor T.D."/>
            <person name="Sugiyama J."/>
        </authorList>
    </citation>
    <scope>NUCLEOTIDE SEQUENCE [LARGE SCALE GENOMIC DNA]</scope>
    <source>
        <strain evidence="3">CBS 9802 / IAM 14324 / JCM 22182 / KY 12970</strain>
    </source>
</reference>
<feature type="region of interest" description="Disordered" evidence="1">
    <location>
        <begin position="507"/>
        <end position="567"/>
    </location>
</feature>
<sequence length="567" mass="62675">MISRELRQSLDLAVHHESSRLLDNLALLHSFDGADETNLATIKLISPSAALLASESALSSRALLALSVCYAYNSQAFDGLAREAMRSPKLTNELQVSVDQSLQYLKQSLAERASTLDGITVFATLLRLQAHSSDIAQLYALTPDYLPDVASLYDKLSVQDEQEEHAYRDAQLDLLEFTHLVLASARQHHSDDMAIRQSLDLISALLRHQRTRPRRNVPLIAQLELESHLSSVLSDRFVQENGDVDSRIEYLVITLKELASDQPDQLAKGHAHQQDNTDVILSQVKEILPDCDLDRARTLLSREPLASMTAEQAEMSLIDTLLAEPDPAPARQPISSSRALFDGDFDASQVRLGKQSAPVTLARDEIAMTENMKALTLARAQAAMEEEAALSDEDDLFADAPKRVPAYLSDDDEAAGHERDDSDEEQQQPSRAPSPPLANPITPRIARLLEQAYIADPTVFDRTSEVRRSKARQQLKDSIGVQADELLEGWRVMLERNPRKDRILGKHAYSAPDNAPPESNSATPAQAGTRGRGTSRGRGRGRGQTNGGKAAHERRRRGHDRKVANML</sequence>
<reference evidence="2 3" key="1">
    <citation type="journal article" date="2011" name="J. Gen. Appl. Microbiol.">
        <title>Draft genome sequencing of the enigmatic basidiomycete Mixia osmundae.</title>
        <authorList>
            <person name="Nishida H."/>
            <person name="Nagatsuka Y."/>
            <person name="Sugiyama J."/>
        </authorList>
    </citation>
    <scope>NUCLEOTIDE SEQUENCE [LARGE SCALE GENOMIC DNA]</scope>
    <source>
        <strain evidence="3">CBS 9802 / IAM 14324 / JCM 22182 / KY 12970</strain>
    </source>
</reference>
<keyword evidence="3" id="KW-1185">Reference proteome</keyword>
<evidence type="ECO:0000313" key="3">
    <source>
        <dbReference type="Proteomes" id="UP000009131"/>
    </source>
</evidence>
<dbReference type="eggNOG" id="ENOG502RV3A">
    <property type="taxonomic scope" value="Eukaryota"/>
</dbReference>
<accession>G7E8Z4</accession>
<proteinExistence type="predicted"/>
<feature type="compositionally biased region" description="Polar residues" evidence="1">
    <location>
        <begin position="517"/>
        <end position="526"/>
    </location>
</feature>
<dbReference type="InParanoid" id="G7E8Z4"/>
<protein>
    <recommendedName>
        <fullName evidence="4">CUE domain-containing protein</fullName>
    </recommendedName>
</protein>
<dbReference type="AlphaFoldDB" id="G7E8Z4"/>
<evidence type="ECO:0008006" key="4">
    <source>
        <dbReference type="Google" id="ProtNLM"/>
    </source>
</evidence>
<gene>
    <name evidence="2" type="primary">Mo06313</name>
    <name evidence="2" type="ORF">E5Q_06313</name>
</gene>
<dbReference type="OrthoDB" id="5577209at2759"/>
<name>G7E8Z4_MIXOS</name>
<dbReference type="HOGENOM" id="CLU_480652_0_0_1"/>
<dbReference type="RefSeq" id="XP_014568829.1">
    <property type="nucleotide sequence ID" value="XM_014713343.1"/>
</dbReference>
<dbReference type="Proteomes" id="UP000009131">
    <property type="component" value="Unassembled WGS sequence"/>
</dbReference>
<evidence type="ECO:0000313" key="2">
    <source>
        <dbReference type="EMBL" id="GAA99612.1"/>
    </source>
</evidence>
<dbReference type="EMBL" id="BABT02000220">
    <property type="protein sequence ID" value="GAA99612.1"/>
    <property type="molecule type" value="Genomic_DNA"/>
</dbReference>
<organism evidence="2 3">
    <name type="scientific">Mixia osmundae (strain CBS 9802 / IAM 14324 / JCM 22182 / KY 12970)</name>
    <dbReference type="NCBI Taxonomy" id="764103"/>
    <lineage>
        <taxon>Eukaryota</taxon>
        <taxon>Fungi</taxon>
        <taxon>Dikarya</taxon>
        <taxon>Basidiomycota</taxon>
        <taxon>Pucciniomycotina</taxon>
        <taxon>Mixiomycetes</taxon>
        <taxon>Mixiales</taxon>
        <taxon>Mixiaceae</taxon>
        <taxon>Mixia</taxon>
    </lineage>
</organism>